<evidence type="ECO:0000256" key="1">
    <source>
        <dbReference type="SAM" id="Phobius"/>
    </source>
</evidence>
<keyword evidence="1" id="KW-1133">Transmembrane helix</keyword>
<dbReference type="EMBL" id="JACRSN010000011">
    <property type="protein sequence ID" value="MBC8534052.1"/>
    <property type="molecule type" value="Genomic_DNA"/>
</dbReference>
<reference evidence="2" key="1">
    <citation type="submission" date="2020-08" db="EMBL/GenBank/DDBJ databases">
        <title>Genome public.</title>
        <authorList>
            <person name="Liu C."/>
            <person name="Sun Q."/>
        </authorList>
    </citation>
    <scope>NUCLEOTIDE SEQUENCE</scope>
    <source>
        <strain evidence="2">NSJ-40</strain>
    </source>
</reference>
<keyword evidence="1" id="KW-0472">Membrane</keyword>
<organism evidence="2 3">
    <name type="scientific">Yeguia hominis</name>
    <dbReference type="NCBI Taxonomy" id="2763662"/>
    <lineage>
        <taxon>Bacteria</taxon>
        <taxon>Bacillati</taxon>
        <taxon>Bacillota</taxon>
        <taxon>Clostridia</taxon>
        <taxon>Eubacteriales</taxon>
        <taxon>Yeguiaceae</taxon>
        <taxon>Yeguia</taxon>
    </lineage>
</organism>
<dbReference type="AlphaFoldDB" id="A0A926D9X8"/>
<evidence type="ECO:0000313" key="2">
    <source>
        <dbReference type="EMBL" id="MBC8534052.1"/>
    </source>
</evidence>
<dbReference type="Pfam" id="PF12669">
    <property type="entry name" value="FeoB_associated"/>
    <property type="match status" value="1"/>
</dbReference>
<accession>A0A926D9X8</accession>
<protein>
    <submittedName>
        <fullName evidence="2">FeoB-associated Cys-rich membrane protein</fullName>
    </submittedName>
</protein>
<dbReference type="Proteomes" id="UP000651482">
    <property type="component" value="Unassembled WGS sequence"/>
</dbReference>
<keyword evidence="3" id="KW-1185">Reference proteome</keyword>
<dbReference type="RefSeq" id="WP_249319703.1">
    <property type="nucleotide sequence ID" value="NZ_JACRSN010000011.1"/>
</dbReference>
<gene>
    <name evidence="2" type="ORF">IAG03_08565</name>
</gene>
<name>A0A926D9X8_9FIRM</name>
<proteinExistence type="predicted"/>
<sequence length="69" mass="7325">MLAFLAQSWGTLLIGALVLLVVVLVIRKLLHDRKQGKSSCGCNCAHCPNAGMCHSHTAPDATPASKKIK</sequence>
<keyword evidence="1" id="KW-0812">Transmembrane</keyword>
<evidence type="ECO:0000313" key="3">
    <source>
        <dbReference type="Proteomes" id="UP000651482"/>
    </source>
</evidence>
<feature type="transmembrane region" description="Helical" evidence="1">
    <location>
        <begin position="6"/>
        <end position="26"/>
    </location>
</feature>
<comment type="caution">
    <text evidence="2">The sequence shown here is derived from an EMBL/GenBank/DDBJ whole genome shotgun (WGS) entry which is preliminary data.</text>
</comment>